<feature type="domain" description="C2H2-type" evidence="8">
    <location>
        <begin position="150"/>
        <end position="182"/>
    </location>
</feature>
<dbReference type="FunFam" id="3.30.160.60:FF:001075">
    <property type="entry name" value="Zinc finger, C2H2-type/integrase, DNA-binding protein"/>
    <property type="match status" value="1"/>
</dbReference>
<evidence type="ECO:0000256" key="5">
    <source>
        <dbReference type="ARBA" id="ARBA00044085"/>
    </source>
</evidence>
<dbReference type="Proteomes" id="UP001303115">
    <property type="component" value="Unassembled WGS sequence"/>
</dbReference>
<evidence type="ECO:0000313" key="9">
    <source>
        <dbReference type="EMBL" id="KAK4040539.1"/>
    </source>
</evidence>
<keyword evidence="1" id="KW-0479">Metal-binding</keyword>
<keyword evidence="3 6" id="KW-0863">Zinc-finger</keyword>
<evidence type="ECO:0000313" key="10">
    <source>
        <dbReference type="Proteomes" id="UP001303115"/>
    </source>
</evidence>
<dbReference type="SUPFAM" id="SSF57667">
    <property type="entry name" value="beta-beta-alpha zinc fingers"/>
    <property type="match status" value="1"/>
</dbReference>
<evidence type="ECO:0000256" key="2">
    <source>
        <dbReference type="ARBA" id="ARBA00022737"/>
    </source>
</evidence>
<dbReference type="PANTHER" id="PTHR14003">
    <property type="entry name" value="TRANSCRIPTIONAL REPRESSOR PROTEIN YY"/>
    <property type="match status" value="1"/>
</dbReference>
<dbReference type="InterPro" id="IPR013087">
    <property type="entry name" value="Znf_C2H2_type"/>
</dbReference>
<accession>A0AAN6PGG0</accession>
<feature type="region of interest" description="Disordered" evidence="7">
    <location>
        <begin position="70"/>
        <end position="101"/>
    </location>
</feature>
<dbReference type="Gene3D" id="3.30.160.60">
    <property type="entry name" value="Classic Zinc Finger"/>
    <property type="match status" value="2"/>
</dbReference>
<feature type="region of interest" description="Disordered" evidence="7">
    <location>
        <begin position="205"/>
        <end position="313"/>
    </location>
</feature>
<dbReference type="PANTHER" id="PTHR14003:SF19">
    <property type="entry name" value="YY2 TRANSCRIPTION FACTOR"/>
    <property type="match status" value="1"/>
</dbReference>
<evidence type="ECO:0000256" key="7">
    <source>
        <dbReference type="SAM" id="MobiDB-lite"/>
    </source>
</evidence>
<dbReference type="GO" id="GO:0005667">
    <property type="term" value="C:transcription regulator complex"/>
    <property type="evidence" value="ECO:0007669"/>
    <property type="project" value="TreeGrafter"/>
</dbReference>
<feature type="compositionally biased region" description="Pro residues" evidence="7">
    <location>
        <begin position="262"/>
        <end position="306"/>
    </location>
</feature>
<dbReference type="AlphaFoldDB" id="A0AAN6PGG0"/>
<feature type="domain" description="C2H2-type" evidence="8">
    <location>
        <begin position="183"/>
        <end position="212"/>
    </location>
</feature>
<reference evidence="10" key="1">
    <citation type="journal article" date="2023" name="Mol. Phylogenet. Evol.">
        <title>Genome-scale phylogeny and comparative genomics of the fungal order Sordariales.</title>
        <authorList>
            <person name="Hensen N."/>
            <person name="Bonometti L."/>
            <person name="Westerberg I."/>
            <person name="Brannstrom I.O."/>
            <person name="Guillou S."/>
            <person name="Cros-Aarteil S."/>
            <person name="Calhoun S."/>
            <person name="Haridas S."/>
            <person name="Kuo A."/>
            <person name="Mondo S."/>
            <person name="Pangilinan J."/>
            <person name="Riley R."/>
            <person name="LaButti K."/>
            <person name="Andreopoulos B."/>
            <person name="Lipzen A."/>
            <person name="Chen C."/>
            <person name="Yan M."/>
            <person name="Daum C."/>
            <person name="Ng V."/>
            <person name="Clum A."/>
            <person name="Steindorff A."/>
            <person name="Ohm R.A."/>
            <person name="Martin F."/>
            <person name="Silar P."/>
            <person name="Natvig D.O."/>
            <person name="Lalanne C."/>
            <person name="Gautier V."/>
            <person name="Ament-Velasquez S.L."/>
            <person name="Kruys A."/>
            <person name="Hutchinson M.I."/>
            <person name="Powell A.J."/>
            <person name="Barry K."/>
            <person name="Miller A.N."/>
            <person name="Grigoriev I.V."/>
            <person name="Debuchy R."/>
            <person name="Gladieux P."/>
            <person name="Hiltunen Thoren M."/>
            <person name="Johannesson H."/>
        </authorList>
    </citation>
    <scope>NUCLEOTIDE SEQUENCE [LARGE SCALE GENOMIC DNA]</scope>
    <source>
        <strain evidence="10">CBS 284.82</strain>
    </source>
</reference>
<name>A0AAN6PGG0_9PEZI</name>
<keyword evidence="4" id="KW-0862">Zinc</keyword>
<evidence type="ECO:0000256" key="6">
    <source>
        <dbReference type="PROSITE-ProRule" id="PRU00042"/>
    </source>
</evidence>
<dbReference type="PROSITE" id="PS00028">
    <property type="entry name" value="ZINC_FINGER_C2H2_1"/>
    <property type="match status" value="1"/>
</dbReference>
<gene>
    <name evidence="9" type="ORF">C8A01DRAFT_15596</name>
</gene>
<protein>
    <recommendedName>
        <fullName evidence="5">C2H2 type master regulator of conidiophore development brlA</fullName>
    </recommendedName>
</protein>
<proteinExistence type="predicted"/>
<feature type="compositionally biased region" description="Low complexity" evidence="7">
    <location>
        <begin position="247"/>
        <end position="256"/>
    </location>
</feature>
<organism evidence="9 10">
    <name type="scientific">Parachaetomium inaequale</name>
    <dbReference type="NCBI Taxonomy" id="2588326"/>
    <lineage>
        <taxon>Eukaryota</taxon>
        <taxon>Fungi</taxon>
        <taxon>Dikarya</taxon>
        <taxon>Ascomycota</taxon>
        <taxon>Pezizomycotina</taxon>
        <taxon>Sordariomycetes</taxon>
        <taxon>Sordariomycetidae</taxon>
        <taxon>Sordariales</taxon>
        <taxon>Chaetomiaceae</taxon>
        <taxon>Parachaetomium</taxon>
    </lineage>
</organism>
<dbReference type="Pfam" id="PF00096">
    <property type="entry name" value="zf-C2H2"/>
    <property type="match status" value="1"/>
</dbReference>
<dbReference type="EMBL" id="MU854375">
    <property type="protein sequence ID" value="KAK4040539.1"/>
    <property type="molecule type" value="Genomic_DNA"/>
</dbReference>
<keyword evidence="2" id="KW-0677">Repeat</keyword>
<comment type="caution">
    <text evidence="9">The sequence shown here is derived from an EMBL/GenBank/DDBJ whole genome shotgun (WGS) entry which is preliminary data.</text>
</comment>
<dbReference type="GO" id="GO:0000978">
    <property type="term" value="F:RNA polymerase II cis-regulatory region sequence-specific DNA binding"/>
    <property type="evidence" value="ECO:0007669"/>
    <property type="project" value="TreeGrafter"/>
</dbReference>
<feature type="region of interest" description="Disordered" evidence="7">
    <location>
        <begin position="38"/>
        <end position="58"/>
    </location>
</feature>
<dbReference type="InterPro" id="IPR036236">
    <property type="entry name" value="Znf_C2H2_sf"/>
</dbReference>
<dbReference type="PROSITE" id="PS50157">
    <property type="entry name" value="ZINC_FINGER_C2H2_2"/>
    <property type="match status" value="2"/>
</dbReference>
<evidence type="ECO:0000259" key="8">
    <source>
        <dbReference type="PROSITE" id="PS50157"/>
    </source>
</evidence>
<evidence type="ECO:0000256" key="3">
    <source>
        <dbReference type="ARBA" id="ARBA00022771"/>
    </source>
</evidence>
<keyword evidence="10" id="KW-1185">Reference proteome</keyword>
<evidence type="ECO:0000256" key="4">
    <source>
        <dbReference type="ARBA" id="ARBA00022833"/>
    </source>
</evidence>
<dbReference type="GO" id="GO:0000981">
    <property type="term" value="F:DNA-binding transcription factor activity, RNA polymerase II-specific"/>
    <property type="evidence" value="ECO:0007669"/>
    <property type="project" value="TreeGrafter"/>
</dbReference>
<dbReference type="SMART" id="SM00355">
    <property type="entry name" value="ZnF_C2H2"/>
    <property type="match status" value="2"/>
</dbReference>
<sequence>MPIPFTFQMRDAHGRRVSLLNDDQETPDTRRRPSLFTFTSYHPRAPPANSTPATPELLRSDSYDSYRLGEPASPVTPHYESGFRYPPASGIRSPRDGYYPDGPPAYAGVKRRFSDFSEGQSVSYEDDQATFSPTSASFSGTESSRTVKRFPCRYRGSHGCEKTFTTSGHASRHSKIHTAEKAVPCSFDGCTKKFTRADNMKQHLETHFKEKPRSSTTRQPLPPHKRRCSRKSPSLSSSATHPGRTITTAPVAAAPAMNYPGGPHPYPGTMPSNPPDGPSPPTKGPMNYPEPHPYPGTMPSKPPGGPSSPTKGLDALAMAALREEAQT</sequence>
<dbReference type="GO" id="GO:0000785">
    <property type="term" value="C:chromatin"/>
    <property type="evidence" value="ECO:0007669"/>
    <property type="project" value="TreeGrafter"/>
</dbReference>
<evidence type="ECO:0000256" key="1">
    <source>
        <dbReference type="ARBA" id="ARBA00022723"/>
    </source>
</evidence>
<dbReference type="GO" id="GO:0008270">
    <property type="term" value="F:zinc ion binding"/>
    <property type="evidence" value="ECO:0007669"/>
    <property type="project" value="UniProtKB-KW"/>
</dbReference>